<feature type="transmembrane region" description="Helical" evidence="2">
    <location>
        <begin position="12"/>
        <end position="33"/>
    </location>
</feature>
<keyword evidence="2" id="KW-0812">Transmembrane</keyword>
<evidence type="ECO:0000313" key="3">
    <source>
        <dbReference type="EMBL" id="MEU9355066.1"/>
    </source>
</evidence>
<comment type="caution">
    <text evidence="3">The sequence shown here is derived from an EMBL/GenBank/DDBJ whole genome shotgun (WGS) entry which is preliminary data.</text>
</comment>
<proteinExistence type="predicted"/>
<sequence>MKTNPDDRQSRLLVSFAVGCIVLALVIFVALLVDDTEDDSGQHSTRRCAPAVAGTVDPVTCLPSGSTGAGSTNNSVSSAQRPQAPAAKAPAAPPRVSLVKR</sequence>
<feature type="compositionally biased region" description="Low complexity" evidence="1">
    <location>
        <begin position="64"/>
        <end position="90"/>
    </location>
</feature>
<evidence type="ECO:0008006" key="5">
    <source>
        <dbReference type="Google" id="ProtNLM"/>
    </source>
</evidence>
<keyword evidence="2" id="KW-1133">Transmembrane helix</keyword>
<evidence type="ECO:0000313" key="4">
    <source>
        <dbReference type="Proteomes" id="UP001551582"/>
    </source>
</evidence>
<dbReference type="RefSeq" id="WP_359987443.1">
    <property type="nucleotide sequence ID" value="NZ_JBEZLS010000026.1"/>
</dbReference>
<protein>
    <recommendedName>
        <fullName evidence="5">Secreted protein</fullName>
    </recommendedName>
</protein>
<evidence type="ECO:0000256" key="2">
    <source>
        <dbReference type="SAM" id="Phobius"/>
    </source>
</evidence>
<keyword evidence="4" id="KW-1185">Reference proteome</keyword>
<feature type="region of interest" description="Disordered" evidence="1">
    <location>
        <begin position="63"/>
        <end position="101"/>
    </location>
</feature>
<accession>A0ABV3ED46</accession>
<dbReference type="Proteomes" id="UP001551582">
    <property type="component" value="Unassembled WGS sequence"/>
</dbReference>
<keyword evidence="2" id="KW-0472">Membrane</keyword>
<dbReference type="EMBL" id="JBEZLS010000026">
    <property type="protein sequence ID" value="MEU9355066.1"/>
    <property type="molecule type" value="Genomic_DNA"/>
</dbReference>
<gene>
    <name evidence="3" type="ORF">AB0D65_29730</name>
</gene>
<name>A0ABV3ED46_9ACTN</name>
<evidence type="ECO:0000256" key="1">
    <source>
        <dbReference type="SAM" id="MobiDB-lite"/>
    </source>
</evidence>
<reference evidence="3 4" key="1">
    <citation type="submission" date="2024-06" db="EMBL/GenBank/DDBJ databases">
        <title>The Natural Products Discovery Center: Release of the First 8490 Sequenced Strains for Exploring Actinobacteria Biosynthetic Diversity.</title>
        <authorList>
            <person name="Kalkreuter E."/>
            <person name="Kautsar S.A."/>
            <person name="Yang D."/>
            <person name="Bader C.D."/>
            <person name="Teijaro C.N."/>
            <person name="Fluegel L."/>
            <person name="Davis C.M."/>
            <person name="Simpson J.R."/>
            <person name="Lauterbach L."/>
            <person name="Steele A.D."/>
            <person name="Gui C."/>
            <person name="Meng S."/>
            <person name="Li G."/>
            <person name="Viehrig K."/>
            <person name="Ye F."/>
            <person name="Su P."/>
            <person name="Kiefer A.F."/>
            <person name="Nichols A."/>
            <person name="Cepeda A.J."/>
            <person name="Yan W."/>
            <person name="Fan B."/>
            <person name="Jiang Y."/>
            <person name="Adhikari A."/>
            <person name="Zheng C.-J."/>
            <person name="Schuster L."/>
            <person name="Cowan T.M."/>
            <person name="Smanski M.J."/>
            <person name="Chevrette M.G."/>
            <person name="De Carvalho L.P.S."/>
            <person name="Shen B."/>
        </authorList>
    </citation>
    <scope>NUCLEOTIDE SEQUENCE [LARGE SCALE GENOMIC DNA]</scope>
    <source>
        <strain evidence="3 4">NPDC048274</strain>
    </source>
</reference>
<organism evidence="3 4">
    <name type="scientific">Streptomyces griseoloalbus</name>
    <dbReference type="NCBI Taxonomy" id="67303"/>
    <lineage>
        <taxon>Bacteria</taxon>
        <taxon>Bacillati</taxon>
        <taxon>Actinomycetota</taxon>
        <taxon>Actinomycetes</taxon>
        <taxon>Kitasatosporales</taxon>
        <taxon>Streptomycetaceae</taxon>
        <taxon>Streptomyces</taxon>
    </lineage>
</organism>